<reference evidence="3 4" key="1">
    <citation type="submission" date="2020-10" db="EMBL/GenBank/DDBJ databases">
        <title>Connecting structure to function with the recovery of over 1000 high-quality activated sludge metagenome-assembled genomes encoding full-length rRNA genes using long-read sequencing.</title>
        <authorList>
            <person name="Singleton C.M."/>
            <person name="Petriglieri F."/>
            <person name="Kristensen J.M."/>
            <person name="Kirkegaard R.H."/>
            <person name="Michaelsen T.Y."/>
            <person name="Andersen M.H."/>
            <person name="Karst S.M."/>
            <person name="Dueholm M.S."/>
            <person name="Nielsen P.H."/>
            <person name="Albertsen M."/>
        </authorList>
    </citation>
    <scope>NUCLEOTIDE SEQUENCE [LARGE SCALE GENOMIC DNA]</scope>
    <source>
        <strain evidence="3">Ribe_18-Q3-R11-54_BAT3C.373</strain>
    </source>
</reference>
<comment type="caution">
    <text evidence="3">The sequence shown here is derived from an EMBL/GenBank/DDBJ whole genome shotgun (WGS) entry which is preliminary data.</text>
</comment>
<dbReference type="InterPro" id="IPR017853">
    <property type="entry name" value="GH"/>
</dbReference>
<accession>A0A9D7XGM7</accession>
<dbReference type="InterPro" id="IPR013780">
    <property type="entry name" value="Glyco_hydro_b"/>
</dbReference>
<name>A0A9D7XGM7_9BACT</name>
<protein>
    <recommendedName>
        <fullName evidence="5">Glycoside hydrolase family 44 domain-containing protein</fullName>
    </recommendedName>
</protein>
<dbReference type="AlphaFoldDB" id="A0A9D7XGM7"/>
<dbReference type="InterPro" id="IPR013783">
    <property type="entry name" value="Ig-like_fold"/>
</dbReference>
<dbReference type="SUPFAM" id="SSF51445">
    <property type="entry name" value="(Trans)glycosidases"/>
    <property type="match status" value="1"/>
</dbReference>
<evidence type="ECO:0008006" key="5">
    <source>
        <dbReference type="Google" id="ProtNLM"/>
    </source>
</evidence>
<feature type="domain" description="Glycoside hydrolase family 44 catalytic" evidence="1">
    <location>
        <begin position="326"/>
        <end position="555"/>
    </location>
</feature>
<gene>
    <name evidence="3" type="ORF">IPO85_05785</name>
</gene>
<dbReference type="Gene3D" id="2.60.120.430">
    <property type="entry name" value="Galactose-binding lectin"/>
    <property type="match status" value="1"/>
</dbReference>
<dbReference type="EMBL" id="JADKFW010000004">
    <property type="protein sequence ID" value="MBK9717012.1"/>
    <property type="molecule type" value="Genomic_DNA"/>
</dbReference>
<dbReference type="Pfam" id="PF17957">
    <property type="entry name" value="Big_7"/>
    <property type="match status" value="1"/>
</dbReference>
<sequence>MYIRFITILITMFTTLEIQAQNNPIYKNGTSQITGTWNDQGTLTEVLGAGAFEGNEHYLFDYKVNNFWAGFGLNLDDWGNGTPLNFIPFTHLGIAYQGLADDQEVYIVLVDKKNNSTDPFALGKKNQSYEYQTIPIQNLKGSSNIDLSQISVIQIGIGNVETGLGTLRIDAIELIPSNPNNKAPIVKLINPSLGAQFTDDQMINFEATASDPDGSIQEVLFYRYNELLGSDLSSPYSWSASPMEEGTYEVYAIAIDNEFKATTSNKRSISVIHVPKIIPVTANINLTDSFTISPFIYGANTTDYKKSTALRLGGNRMTGYNWENNASNAGQDYFHSSDDFMPYAVGLPTADYNKVGAVLSHFHQQAIDRSVMSLITLPMAGFVSHDKNGNVSLTETAPSERWDQVIEKKPSAFSLNPNTTDGKIYVDESVNFLVQKFGNSLSTKGIKAYSLDNEPSLWTSTHPRIHPTPTRIQELIDKSIRTSDAVKQVDPDALIFGPAVFGFPALLNLLDAPDWDQFKNSYPRFTDVYLDKMNTASKSAGRRLLDVFDTHWYPDVPGMSTDTSKSQSFIRMQLPRTLWDSTYKEPTWIGQYYGGVAILRSIHKSIDTYFPNTKLAVTEYSYGGANHISGGIAQADALGIFGKEKVFFASKWYDISDYLVSAYDLYLDANGNGLKFPNKGLKVHYTDYKNSSLYAAQDELKNIHLIILNKNQDDSLDINLNLDGSIDYDRYESFGFWNGQKDLIAGPKGNMKQNELNIQVRPLSAYHVVLYQKPVHTDQINQPCHCYIQQNPVQNILNISCPDLKQKPIKMVIMDAFGKSILEQKYESLNHSALSIPVQTLVSGMYYLSISQDQFNQVLKFNKSK</sequence>
<evidence type="ECO:0000313" key="4">
    <source>
        <dbReference type="Proteomes" id="UP000808349"/>
    </source>
</evidence>
<dbReference type="Gene3D" id="2.60.40.1180">
    <property type="entry name" value="Golgi alpha-mannosidase II"/>
    <property type="match status" value="1"/>
</dbReference>
<feature type="domain" description="Secretion system C-terminal sorting" evidence="2">
    <location>
        <begin position="791"/>
        <end position="858"/>
    </location>
</feature>
<evidence type="ECO:0000259" key="1">
    <source>
        <dbReference type="Pfam" id="PF12891"/>
    </source>
</evidence>
<evidence type="ECO:0000313" key="3">
    <source>
        <dbReference type="EMBL" id="MBK9717012.1"/>
    </source>
</evidence>
<dbReference type="Gene3D" id="2.60.40.10">
    <property type="entry name" value="Immunoglobulins"/>
    <property type="match status" value="1"/>
</dbReference>
<dbReference type="InterPro" id="IPR024745">
    <property type="entry name" value="GH44_cat"/>
</dbReference>
<dbReference type="Gene3D" id="3.20.20.80">
    <property type="entry name" value="Glycosidases"/>
    <property type="match status" value="1"/>
</dbReference>
<evidence type="ECO:0000259" key="2">
    <source>
        <dbReference type="Pfam" id="PF18962"/>
    </source>
</evidence>
<proteinExistence type="predicted"/>
<dbReference type="InterPro" id="IPR026444">
    <property type="entry name" value="Secre_tail"/>
</dbReference>
<dbReference type="Proteomes" id="UP000808349">
    <property type="component" value="Unassembled WGS sequence"/>
</dbReference>
<organism evidence="3 4">
    <name type="scientific">Candidatus Defluviibacterium haderslevense</name>
    <dbReference type="NCBI Taxonomy" id="2981993"/>
    <lineage>
        <taxon>Bacteria</taxon>
        <taxon>Pseudomonadati</taxon>
        <taxon>Bacteroidota</taxon>
        <taxon>Saprospiria</taxon>
        <taxon>Saprospirales</taxon>
        <taxon>Saprospiraceae</taxon>
        <taxon>Candidatus Defluviibacterium</taxon>
    </lineage>
</organism>
<dbReference type="Pfam" id="PF18962">
    <property type="entry name" value="Por_Secre_tail"/>
    <property type="match status" value="1"/>
</dbReference>
<dbReference type="Pfam" id="PF12891">
    <property type="entry name" value="Glyco_hydro_44"/>
    <property type="match status" value="1"/>
</dbReference>